<reference evidence="3" key="3">
    <citation type="submission" date="2020-05" db="UniProtKB">
        <authorList>
            <consortium name="EnsemblMetazoa"/>
        </authorList>
    </citation>
    <scope>IDENTIFICATION</scope>
    <source>
        <strain evidence="3">Jacobina</strain>
    </source>
</reference>
<evidence type="ECO:0000259" key="1">
    <source>
        <dbReference type="SMART" id="SM00148"/>
    </source>
</evidence>
<dbReference type="GO" id="GO:0006629">
    <property type="term" value="P:lipid metabolic process"/>
    <property type="evidence" value="ECO:0007669"/>
    <property type="project" value="InterPro"/>
</dbReference>
<dbReference type="InterPro" id="IPR042158">
    <property type="entry name" value="PLCXD1/2/3"/>
</dbReference>
<dbReference type="PROSITE" id="PS50007">
    <property type="entry name" value="PIPLC_X_DOMAIN"/>
    <property type="match status" value="1"/>
</dbReference>
<dbReference type="PANTHER" id="PTHR13593">
    <property type="match status" value="1"/>
</dbReference>
<accession>A0A1B0EZZ8</accession>
<dbReference type="VEuPathDB" id="VectorBase:LLONM1_011332"/>
<dbReference type="SUPFAM" id="SSF51695">
    <property type="entry name" value="PLC-like phosphodiesterases"/>
    <property type="match status" value="1"/>
</dbReference>
<dbReference type="InterPro" id="IPR051057">
    <property type="entry name" value="PI-PLC_domain"/>
</dbReference>
<dbReference type="EMBL" id="GITU01003442">
    <property type="protein sequence ID" value="MBC1172145.1"/>
    <property type="molecule type" value="Transcribed_RNA"/>
</dbReference>
<reference evidence="2" key="2">
    <citation type="journal article" date="2020" name="BMC">
        <title>Leishmania infection induces a limited differential gene expression in the sand fly midgut.</title>
        <authorList>
            <person name="Coutinho-Abreu I.V."/>
            <person name="Serafim T.D."/>
            <person name="Meneses C."/>
            <person name="Kamhawi S."/>
            <person name="Oliveira F."/>
            <person name="Valenzuela J.G."/>
        </authorList>
    </citation>
    <scope>NUCLEOTIDE SEQUENCE</scope>
    <source>
        <strain evidence="2">Jacobina</strain>
        <tissue evidence="2">Midgut</tissue>
    </source>
</reference>
<organism evidence="3 4">
    <name type="scientific">Lutzomyia longipalpis</name>
    <name type="common">Sand fly</name>
    <dbReference type="NCBI Taxonomy" id="7200"/>
    <lineage>
        <taxon>Eukaryota</taxon>
        <taxon>Metazoa</taxon>
        <taxon>Ecdysozoa</taxon>
        <taxon>Arthropoda</taxon>
        <taxon>Hexapoda</taxon>
        <taxon>Insecta</taxon>
        <taxon>Pterygota</taxon>
        <taxon>Neoptera</taxon>
        <taxon>Endopterygota</taxon>
        <taxon>Diptera</taxon>
        <taxon>Nematocera</taxon>
        <taxon>Psychodoidea</taxon>
        <taxon>Psychodidae</taxon>
        <taxon>Lutzomyia</taxon>
        <taxon>Lutzomyia</taxon>
    </lineage>
</organism>
<dbReference type="InterPro" id="IPR017946">
    <property type="entry name" value="PLC-like_Pdiesterase_TIM-brl"/>
</dbReference>
<dbReference type="PANTHER" id="PTHR13593:SF113">
    <property type="entry name" value="SI:DKEY-266F7.9"/>
    <property type="match status" value="1"/>
</dbReference>
<proteinExistence type="predicted"/>
<dbReference type="GO" id="GO:0008081">
    <property type="term" value="F:phosphoric diester hydrolase activity"/>
    <property type="evidence" value="ECO:0007669"/>
    <property type="project" value="InterPro"/>
</dbReference>
<keyword evidence="4" id="KW-1185">Reference proteome</keyword>
<feature type="domain" description="Phosphatidylinositol-specific phospholipase C X" evidence="1">
    <location>
        <begin position="19"/>
        <end position="189"/>
    </location>
</feature>
<evidence type="ECO:0000313" key="4">
    <source>
        <dbReference type="Proteomes" id="UP000092461"/>
    </source>
</evidence>
<dbReference type="SMART" id="SM00148">
    <property type="entry name" value="PLCXc"/>
    <property type="match status" value="1"/>
</dbReference>
<dbReference type="CDD" id="cd08616">
    <property type="entry name" value="PI-PLCXD1c"/>
    <property type="match status" value="1"/>
</dbReference>
<dbReference type="Proteomes" id="UP000092461">
    <property type="component" value="Unassembled WGS sequence"/>
</dbReference>
<dbReference type="EMBL" id="AJWK01030842">
    <property type="status" value="NOT_ANNOTATED_CDS"/>
    <property type="molecule type" value="Genomic_DNA"/>
</dbReference>
<reference evidence="4" key="1">
    <citation type="submission" date="2012-05" db="EMBL/GenBank/DDBJ databases">
        <title>Whole Genome Assembly of Lutzomyia longipalpis.</title>
        <authorList>
            <person name="Richards S."/>
            <person name="Qu C."/>
            <person name="Dillon R."/>
            <person name="Worley K."/>
            <person name="Scherer S."/>
            <person name="Batterton M."/>
            <person name="Taylor A."/>
            <person name="Hawes A."/>
            <person name="Hernandez B."/>
            <person name="Kovar C."/>
            <person name="Mandapat C."/>
            <person name="Pham C."/>
            <person name="Qu C."/>
            <person name="Jing C."/>
            <person name="Bess C."/>
            <person name="Bandaranaike D."/>
            <person name="Ngo D."/>
            <person name="Ongeri F."/>
            <person name="Arias F."/>
            <person name="Lara F."/>
            <person name="Weissenberger G."/>
            <person name="Kamau G."/>
            <person name="Han H."/>
            <person name="Shen H."/>
            <person name="Dinh H."/>
            <person name="Khalil I."/>
            <person name="Jones J."/>
            <person name="Shafer J."/>
            <person name="Jayaseelan J."/>
            <person name="Quiroz J."/>
            <person name="Blankenburg K."/>
            <person name="Nguyen L."/>
            <person name="Jackson L."/>
            <person name="Francisco L."/>
            <person name="Tang L.-Y."/>
            <person name="Pu L.-L."/>
            <person name="Perales L."/>
            <person name="Lorensuhewa L."/>
            <person name="Munidasa M."/>
            <person name="Coyle M."/>
            <person name="Taylor M."/>
            <person name="Puazo M."/>
            <person name="Firestine M."/>
            <person name="Scheel M."/>
            <person name="Javaid M."/>
            <person name="Wang M."/>
            <person name="Li M."/>
            <person name="Tabassum N."/>
            <person name="Saada N."/>
            <person name="Osuji N."/>
            <person name="Aqrawi P."/>
            <person name="Fu Q."/>
            <person name="Thornton R."/>
            <person name="Raj R."/>
            <person name="Goodspeed R."/>
            <person name="Mata R."/>
            <person name="Najjar R."/>
            <person name="Gubbala S."/>
            <person name="Lee S."/>
            <person name="Denson S."/>
            <person name="Patil S."/>
            <person name="Macmil S."/>
            <person name="Qi S."/>
            <person name="Matskevitch T."/>
            <person name="Palculict T."/>
            <person name="Mathew T."/>
            <person name="Vee V."/>
            <person name="Velamala V."/>
            <person name="Korchina V."/>
            <person name="Cai W."/>
            <person name="Liu W."/>
            <person name="Dai W."/>
            <person name="Zou X."/>
            <person name="Zhu Y."/>
            <person name="Zhang Y."/>
            <person name="Wu Y.-Q."/>
            <person name="Xin Y."/>
            <person name="Nazarath L."/>
            <person name="Kovar C."/>
            <person name="Han Y."/>
            <person name="Muzny D."/>
            <person name="Gibbs R."/>
        </authorList>
    </citation>
    <scope>NUCLEOTIDE SEQUENCE [LARGE SCALE GENOMIC DNA]</scope>
    <source>
        <strain evidence="4">Jacobina</strain>
    </source>
</reference>
<dbReference type="Pfam" id="PF00388">
    <property type="entry name" value="PI-PLC-X"/>
    <property type="match status" value="1"/>
</dbReference>
<name>A0A1B0EZZ8_LUTLO</name>
<dbReference type="VEuPathDB" id="VectorBase:LLOJ009021"/>
<dbReference type="Gene3D" id="3.20.20.190">
    <property type="entry name" value="Phosphatidylinositol (PI) phosphodiesterase"/>
    <property type="match status" value="1"/>
</dbReference>
<dbReference type="AlphaFoldDB" id="A0A1B0EZZ8"/>
<protein>
    <submittedName>
        <fullName evidence="2">Putative glycosylphosphatidylinositol-specific phospholipase c</fullName>
    </submittedName>
</protein>
<evidence type="ECO:0000313" key="3">
    <source>
        <dbReference type="EnsemblMetazoa" id="LLOJ009021-PA"/>
    </source>
</evidence>
<sequence>MCGKLSENLEFWMTNLPASLKDIPIINLAIPGTHDSMTYDMRALSPVAPDAEACVHVLHKFIPCVIKRWAVTQKLSLREQLKNGIRYLDFRISFRRPEEKYFFVHGLYCEEIIDPLQEVRDFLDTHPGEVIILDIQHMYQFDEKNHAELMGMLQKILGDKLWPREGNVLSRWTPQLAEESGKQIVIIYRNPLGAKMGEFWTSDDWPTPWPNQTNVSKLQEFLERGLLTRSPHRGYVTQCVLTPNISYTVPRFFSSLQRTCARKVFRKLLTWIASQKPGEWRPGEAARVNVFLADFVEIQDSEFCKIVVDLNLKLATETIITMESSA</sequence>
<dbReference type="InterPro" id="IPR000909">
    <property type="entry name" value="PLipase_C_PInositol-sp_X_dom"/>
</dbReference>
<evidence type="ECO:0000313" key="2">
    <source>
        <dbReference type="EMBL" id="MBC1172145.1"/>
    </source>
</evidence>
<dbReference type="EnsemblMetazoa" id="LLOJ009021-RA">
    <property type="protein sequence ID" value="LLOJ009021-PA"/>
    <property type="gene ID" value="LLOJ009021"/>
</dbReference>